<protein>
    <recommendedName>
        <fullName evidence="4">RRM domain-containing protein</fullName>
    </recommendedName>
</protein>
<proteinExistence type="predicted"/>
<dbReference type="AlphaFoldDB" id="A0AAV0X2A2"/>
<evidence type="ECO:0000259" key="4">
    <source>
        <dbReference type="PROSITE" id="PS50102"/>
    </source>
</evidence>
<dbReference type="InterPro" id="IPR000504">
    <property type="entry name" value="RRM_dom"/>
</dbReference>
<keyword evidence="1 2" id="KW-0694">RNA-binding</keyword>
<feature type="compositionally biased region" description="Polar residues" evidence="3">
    <location>
        <begin position="853"/>
        <end position="870"/>
    </location>
</feature>
<evidence type="ECO:0000256" key="1">
    <source>
        <dbReference type="ARBA" id="ARBA00022884"/>
    </source>
</evidence>
<evidence type="ECO:0000313" key="5">
    <source>
        <dbReference type="EMBL" id="CAI6362193.1"/>
    </source>
</evidence>
<gene>
    <name evidence="5" type="ORF">MEUPH1_LOCUS17289</name>
</gene>
<dbReference type="Proteomes" id="UP001160148">
    <property type="component" value="Unassembled WGS sequence"/>
</dbReference>
<feature type="compositionally biased region" description="Basic residues" evidence="3">
    <location>
        <begin position="810"/>
        <end position="824"/>
    </location>
</feature>
<dbReference type="InterPro" id="IPR012677">
    <property type="entry name" value="Nucleotide-bd_a/b_plait_sf"/>
</dbReference>
<dbReference type="SUPFAM" id="SSF54928">
    <property type="entry name" value="RNA-binding domain, RBD"/>
    <property type="match status" value="1"/>
</dbReference>
<feature type="region of interest" description="Disordered" evidence="3">
    <location>
        <begin position="769"/>
        <end position="875"/>
    </location>
</feature>
<dbReference type="Gene3D" id="3.30.70.330">
    <property type="match status" value="1"/>
</dbReference>
<dbReference type="InterPro" id="IPR035979">
    <property type="entry name" value="RBD_domain_sf"/>
</dbReference>
<evidence type="ECO:0000256" key="3">
    <source>
        <dbReference type="SAM" id="MobiDB-lite"/>
    </source>
</evidence>
<sequence length="1016" mass="115935">MYSDVIESPVNDCFSFNDQSTPYDMAEVNEISNQANLDYIFDSYYSSVSRYNTGFELPEDCKNMSFSELFDQELFSTHENKDCQITIKIEKEEPLNECYSADNSVDTTDSLSFVKIEENIPSPSLSKSFAPKRGINRTSIKTTGTSDVKHLIHNPFCETEQVNNQMLGYINSSIVKCEAEDVNDNVEENLVEMELNPYYYDDDLQNNTGLKKSEEHIVSSSLLKSSTPKRRGINRISIKTPDNSDSKYLFSPFCEPKDLANYQIPIKVQTPIIKCEPIDENEIIEETIVGLHYSNDDSQATSNSHNMVKVKNSVSKYGSQSSNSSHNVVKVIDSVTPLLLKKSTSKDQGINKISLKTNNNVKHPSKSKHLGTNQISVKVQQPIVEPENVDNSIEKPIVKKEVKPYYSADNLNYTSNNLNFVKEEIRLSSLLKNSAAKRQAKNKKSIKATENDSVKHIAHNFHFEPKKIRNNQISVKLASTVIKREPEDFNDTSKENIEMVTNPSYSSSNGIKSTVVSHSLVKIDKIVSSPKGFASQYRGTNGNSIKTTDNSIKTIDNSIKTIDNSKNHLIYNLNYKPKDNLTSVKYKIPIIKREPENDNNTIQPNALINLKSEKEMKFVEPNEIHSSDLINENAESQEVIIKNMLPIASSIKTEDIDSQTDKKKISWEEFRAKREKMGLINISEIKEEPSIDIVETDNVKMKAMKEEFDRNTAEHFTGQKRKIDDKEEQNTTAKEINNEEEELQKKRMKIEYIKKLLPSSFASEIAKTSSLMKGSSLVEDNDNESTSDDSMLSNDKTQGKYSNTHDKSQKKGHQTRVHSSHRNSSRSDYNNKSSRSSSISSNPDDYYNRNRTDAPSQGSQYNQNARTSLQRPKEQKRVVYVGQIPIKLGKRYLYNRFKEFGTIQSLTLHKKPDFRVYYAFVTYSENSEADRAIAHGNDDETDVQLDIRFGERKQTQTPYYDLDDEWLTDWYGYKQPLAPVVKAQTPEKVSFEEELQEFYKLAQIKKLNKIKSSQVS</sequence>
<organism evidence="5 6">
    <name type="scientific">Macrosiphum euphorbiae</name>
    <name type="common">potato aphid</name>
    <dbReference type="NCBI Taxonomy" id="13131"/>
    <lineage>
        <taxon>Eukaryota</taxon>
        <taxon>Metazoa</taxon>
        <taxon>Ecdysozoa</taxon>
        <taxon>Arthropoda</taxon>
        <taxon>Hexapoda</taxon>
        <taxon>Insecta</taxon>
        <taxon>Pterygota</taxon>
        <taxon>Neoptera</taxon>
        <taxon>Paraneoptera</taxon>
        <taxon>Hemiptera</taxon>
        <taxon>Sternorrhyncha</taxon>
        <taxon>Aphidomorpha</taxon>
        <taxon>Aphidoidea</taxon>
        <taxon>Aphididae</taxon>
        <taxon>Macrosiphini</taxon>
        <taxon>Macrosiphum</taxon>
    </lineage>
</organism>
<dbReference type="Pfam" id="PF00076">
    <property type="entry name" value="RRM_1"/>
    <property type="match status" value="1"/>
</dbReference>
<comment type="caution">
    <text evidence="5">The sequence shown here is derived from an EMBL/GenBank/DDBJ whole genome shotgun (WGS) entry which is preliminary data.</text>
</comment>
<dbReference type="GO" id="GO:0003723">
    <property type="term" value="F:RNA binding"/>
    <property type="evidence" value="ECO:0007669"/>
    <property type="project" value="UniProtKB-UniRule"/>
</dbReference>
<evidence type="ECO:0000256" key="2">
    <source>
        <dbReference type="PROSITE-ProRule" id="PRU00176"/>
    </source>
</evidence>
<feature type="region of interest" description="Disordered" evidence="3">
    <location>
        <begin position="710"/>
        <end position="740"/>
    </location>
</feature>
<dbReference type="PROSITE" id="PS50102">
    <property type="entry name" value="RRM"/>
    <property type="match status" value="1"/>
</dbReference>
<name>A0AAV0X2A2_9HEMI</name>
<evidence type="ECO:0000313" key="6">
    <source>
        <dbReference type="Proteomes" id="UP001160148"/>
    </source>
</evidence>
<keyword evidence="6" id="KW-1185">Reference proteome</keyword>
<feature type="compositionally biased region" description="Polar residues" evidence="3">
    <location>
        <begin position="791"/>
        <end position="802"/>
    </location>
</feature>
<accession>A0AAV0X2A2</accession>
<reference evidence="5 6" key="1">
    <citation type="submission" date="2023-01" db="EMBL/GenBank/DDBJ databases">
        <authorList>
            <person name="Whitehead M."/>
        </authorList>
    </citation>
    <scope>NUCLEOTIDE SEQUENCE [LARGE SCALE GENOMIC DNA]</scope>
</reference>
<dbReference type="SMART" id="SM00360">
    <property type="entry name" value="RRM"/>
    <property type="match status" value="1"/>
</dbReference>
<dbReference type="EMBL" id="CARXXK010000003">
    <property type="protein sequence ID" value="CAI6362193.1"/>
    <property type="molecule type" value="Genomic_DNA"/>
</dbReference>
<feature type="domain" description="RRM" evidence="4">
    <location>
        <begin position="877"/>
        <end position="952"/>
    </location>
</feature>
<feature type="compositionally biased region" description="Low complexity" evidence="3">
    <location>
        <begin position="826"/>
        <end position="845"/>
    </location>
</feature>